<gene>
    <name evidence="1" type="ORF">PX52LOC_04540</name>
</gene>
<protein>
    <submittedName>
        <fullName evidence="1">Uncharacterized protein</fullName>
    </submittedName>
</protein>
<dbReference type="EMBL" id="CP042425">
    <property type="protein sequence ID" value="QEL17550.1"/>
    <property type="molecule type" value="Genomic_DNA"/>
</dbReference>
<evidence type="ECO:0000313" key="2">
    <source>
        <dbReference type="Proteomes" id="UP000324974"/>
    </source>
</evidence>
<proteinExistence type="predicted"/>
<dbReference type="RefSeq" id="WP_149112142.1">
    <property type="nucleotide sequence ID" value="NZ_CP042425.1"/>
</dbReference>
<accession>A0A5C1AFG6</accession>
<dbReference type="AlphaFoldDB" id="A0A5C1AFG6"/>
<dbReference type="KEGG" id="lrs:PX52LOC_04540"/>
<evidence type="ECO:0000313" key="1">
    <source>
        <dbReference type="EMBL" id="QEL17550.1"/>
    </source>
</evidence>
<name>A0A5C1AFG6_9BACT</name>
<dbReference type="Proteomes" id="UP000324974">
    <property type="component" value="Chromosome"/>
</dbReference>
<keyword evidence="2" id="KW-1185">Reference proteome</keyword>
<dbReference type="OrthoDB" id="3078379at2"/>
<sequence>MGDGFEPVHEVVDYCDGPRSGFADFRGRPHWFCAVGWLSPPEDGEAEWDVTGFDPRDNRFQLVPVAAPNGSQALARGTFRVREPAADLPAGQFRILEVHWEPYGCIFLG</sequence>
<reference evidence="2" key="1">
    <citation type="submission" date="2019-08" db="EMBL/GenBank/DDBJ databases">
        <title>Limnoglobus roseus gen. nov., sp. nov., a novel freshwater planctomycete with a giant genome from the family Gemmataceae.</title>
        <authorList>
            <person name="Kulichevskaya I.S."/>
            <person name="Naumoff D.G."/>
            <person name="Miroshnikov K."/>
            <person name="Ivanova A."/>
            <person name="Philippov D.A."/>
            <person name="Hakobyan A."/>
            <person name="Rijpstra I.C."/>
            <person name="Sinninghe Damste J.S."/>
            <person name="Liesack W."/>
            <person name="Dedysh S.N."/>
        </authorList>
    </citation>
    <scope>NUCLEOTIDE SEQUENCE [LARGE SCALE GENOMIC DNA]</scope>
    <source>
        <strain evidence="2">PX52</strain>
    </source>
</reference>
<organism evidence="1 2">
    <name type="scientific">Limnoglobus roseus</name>
    <dbReference type="NCBI Taxonomy" id="2598579"/>
    <lineage>
        <taxon>Bacteria</taxon>
        <taxon>Pseudomonadati</taxon>
        <taxon>Planctomycetota</taxon>
        <taxon>Planctomycetia</taxon>
        <taxon>Gemmatales</taxon>
        <taxon>Gemmataceae</taxon>
        <taxon>Limnoglobus</taxon>
    </lineage>
</organism>